<gene>
    <name evidence="3" type="ORF">P3X46_016419</name>
</gene>
<feature type="repeat" description="PPR" evidence="2">
    <location>
        <begin position="240"/>
        <end position="274"/>
    </location>
</feature>
<organism evidence="3 4">
    <name type="scientific">Hevea brasiliensis</name>
    <name type="common">Para rubber tree</name>
    <name type="synonym">Siphonia brasiliensis</name>
    <dbReference type="NCBI Taxonomy" id="3981"/>
    <lineage>
        <taxon>Eukaryota</taxon>
        <taxon>Viridiplantae</taxon>
        <taxon>Streptophyta</taxon>
        <taxon>Embryophyta</taxon>
        <taxon>Tracheophyta</taxon>
        <taxon>Spermatophyta</taxon>
        <taxon>Magnoliopsida</taxon>
        <taxon>eudicotyledons</taxon>
        <taxon>Gunneridae</taxon>
        <taxon>Pentapetalae</taxon>
        <taxon>rosids</taxon>
        <taxon>fabids</taxon>
        <taxon>Malpighiales</taxon>
        <taxon>Euphorbiaceae</taxon>
        <taxon>Crotonoideae</taxon>
        <taxon>Micrandreae</taxon>
        <taxon>Hevea</taxon>
    </lineage>
</organism>
<evidence type="ECO:0000256" key="1">
    <source>
        <dbReference type="ARBA" id="ARBA00022737"/>
    </source>
</evidence>
<dbReference type="PANTHER" id="PTHR47926:SF391">
    <property type="entry name" value="TETRATRICOPEPTIDE-LIKE HELICAL DOMAIN SUPERFAMILY"/>
    <property type="match status" value="1"/>
</dbReference>
<keyword evidence="1" id="KW-0677">Repeat</keyword>
<keyword evidence="4" id="KW-1185">Reference proteome</keyword>
<dbReference type="PANTHER" id="PTHR47926">
    <property type="entry name" value="PENTATRICOPEPTIDE REPEAT-CONTAINING PROTEIN"/>
    <property type="match status" value="1"/>
</dbReference>
<name>A0ABQ9M0W4_HEVBR</name>
<dbReference type="InterPro" id="IPR046848">
    <property type="entry name" value="E_motif"/>
</dbReference>
<protein>
    <recommendedName>
        <fullName evidence="5">Pentacotripeptide-repeat region of PRORP domain-containing protein</fullName>
    </recommendedName>
</protein>
<dbReference type="Gene3D" id="1.25.40.10">
    <property type="entry name" value="Tetratricopeptide repeat domain"/>
    <property type="match status" value="4"/>
</dbReference>
<dbReference type="Pfam" id="PF13041">
    <property type="entry name" value="PPR_2"/>
    <property type="match status" value="3"/>
</dbReference>
<evidence type="ECO:0008006" key="5">
    <source>
        <dbReference type="Google" id="ProtNLM"/>
    </source>
</evidence>
<evidence type="ECO:0000256" key="2">
    <source>
        <dbReference type="PROSITE-ProRule" id="PRU00708"/>
    </source>
</evidence>
<accession>A0ABQ9M0W4</accession>
<dbReference type="EMBL" id="JARPOI010000009">
    <property type="protein sequence ID" value="KAJ9173263.1"/>
    <property type="molecule type" value="Genomic_DNA"/>
</dbReference>
<dbReference type="InterPro" id="IPR046960">
    <property type="entry name" value="PPR_At4g14850-like_plant"/>
</dbReference>
<sequence>MIRKRTNDISTTRHRRLSLWQNCTNLRCLKQIHASLITKGFNSCSSALRELIFASAVALSGSIDYAHQMFAQIAEPDIFMWNTMMRGSAQSQNPSKTILLYLQMESRGVKPDKCTFSFLLKACTRLGWRNTGLCIHGKVAKYGFEENMFVRSTLIHHHAKCGDLGIARSIFDDFTERDVVAWSALITGYARRGQLTIARQLFDEMPMKDLVAWNVMITSYAKIGKMECARRLFDEVPKRDVVTWNAMIAGYVLCGENEQALLMYEEMRSVGERPDEVTMLSLLSACADLGDLEVGMKVHISILKMSSGDLSVLLGNALIYMYAKCGSIERALEVFRGMREKDVSTWNSVIVGLAFHGHAEESINLFAKMQKSKNFCPNEITFVGVLVACSHAGKVKEGRQYYNLMKDDYNIEPNLGHYGCMVDLLGRAGLLNDAFEFIENMKIEPNAVIWRILLGACRIYGNVKLGRHAHEKLLEMRRDKKGDYLLLSNIYAALGEWDGAQNVRKLMDNSGVREKPGCSLIEADESARLPFLFDSEYKLNLRNQIPCAVSW</sequence>
<comment type="caution">
    <text evidence="3">The sequence shown here is derived from an EMBL/GenBank/DDBJ whole genome shotgun (WGS) entry which is preliminary data.</text>
</comment>
<dbReference type="PROSITE" id="PS51375">
    <property type="entry name" value="PPR"/>
    <property type="match status" value="4"/>
</dbReference>
<dbReference type="NCBIfam" id="TIGR00756">
    <property type="entry name" value="PPR"/>
    <property type="match status" value="6"/>
</dbReference>
<reference evidence="3" key="1">
    <citation type="journal article" date="2023" name="Plant Biotechnol. J.">
        <title>Chromosome-level wild Hevea brasiliensis genome provides new tools for genomic-assisted breeding and valuable loci to elevate rubber yield.</title>
        <authorList>
            <person name="Cheng H."/>
            <person name="Song X."/>
            <person name="Hu Y."/>
            <person name="Wu T."/>
            <person name="Yang Q."/>
            <person name="An Z."/>
            <person name="Feng S."/>
            <person name="Deng Z."/>
            <person name="Wu W."/>
            <person name="Zeng X."/>
            <person name="Tu M."/>
            <person name="Wang X."/>
            <person name="Huang H."/>
        </authorList>
    </citation>
    <scope>NUCLEOTIDE SEQUENCE</scope>
    <source>
        <strain evidence="3">MT/VB/25A 57/8</strain>
    </source>
</reference>
<feature type="repeat" description="PPR" evidence="2">
    <location>
        <begin position="311"/>
        <end position="345"/>
    </location>
</feature>
<dbReference type="InterPro" id="IPR002885">
    <property type="entry name" value="PPR_rpt"/>
</dbReference>
<dbReference type="Proteomes" id="UP001174677">
    <property type="component" value="Chromosome 9"/>
</dbReference>
<proteinExistence type="predicted"/>
<evidence type="ECO:0000313" key="3">
    <source>
        <dbReference type="EMBL" id="KAJ9173263.1"/>
    </source>
</evidence>
<dbReference type="Pfam" id="PF20431">
    <property type="entry name" value="E_motif"/>
    <property type="match status" value="1"/>
</dbReference>
<dbReference type="Pfam" id="PF01535">
    <property type="entry name" value="PPR"/>
    <property type="match status" value="2"/>
</dbReference>
<feature type="repeat" description="PPR" evidence="2">
    <location>
        <begin position="178"/>
        <end position="212"/>
    </location>
</feature>
<feature type="repeat" description="PPR" evidence="2">
    <location>
        <begin position="77"/>
        <end position="111"/>
    </location>
</feature>
<dbReference type="InterPro" id="IPR011990">
    <property type="entry name" value="TPR-like_helical_dom_sf"/>
</dbReference>
<evidence type="ECO:0000313" key="4">
    <source>
        <dbReference type="Proteomes" id="UP001174677"/>
    </source>
</evidence>